<feature type="domain" description="Response regulatory" evidence="11">
    <location>
        <begin position="940"/>
        <end position="1055"/>
    </location>
</feature>
<dbReference type="Pfam" id="PF07695">
    <property type="entry name" value="7TMR-DISM_7TM"/>
    <property type="match status" value="1"/>
</dbReference>
<feature type="transmembrane region" description="Helical" evidence="8">
    <location>
        <begin position="443"/>
        <end position="462"/>
    </location>
</feature>
<sequence length="1186" mass="134616">MGGLLTLVTWPAKLPRGFPLSLSAISYGQSIRRAKLLLLVMLWALPLLAQDAQNTLSVTSASSTTEITDKFTYLENSITVFKDESGVVSFEEVFGNDLLFLANDTRENFRADEVYWMKLDLHAGKQYVDTCLFYVEQDGTPNSWEKIDAYLIHEDGRVEEQRAGFGLAVVEKSVPVDHQVIGFGLDPGENAQLYVRVEGIRAEHALTHLSVWARRVTALSPYLQYEYQFNGEFENHVVEGANAPPFPFRSNEIKNIEILELPDSNTTFEDILKHEGDWKWRDNKLIDVTQKGKVYWVKTRLTGTDVFRGEQLLHVGYRGSDLQAFDHVDVYSVKNGAAYTHQRTGNGVPLSERPYDYWPTFFKVDLQATDTVDLYVRLMGLNRYAPMEFIALYHIDPASVFPQQVYAAAKTWLAIGILGSQFVFFILLFFIEKERIHGYFSTMILGVSLLLLFNNFIFSTYVPFPELNQYNMGLFSLGQLLFLTGFLKFTETYFNYEATIIYAKKIIPITIFACVVAYLCTVFTVMQTFFDSIFGLFVVSFSLLLPFWLAIRAKQRPAQLKLIWFVAMVPIAWLNISYSVYVLLEPFGIEFDYGHPRHLRHLPATAIFLLTVFSLSIGYRKNLLKKEKEIALEQNLKDQKTIIEKLAQTTKLEKIDEVKTRFFTNITHEFRTPLTVILGMTDQLGAGSWLAKASIKEKARLSRGLELIDRNGKKLLQLINQLLDLSKIDSASLQPNYQPKEVVAFVKYVGESFESLAAKKSIRLQIYTEIDTLTMAVDEIKLQKIISNLLSNAIKFTPVRGKVTLHLSQQTNEIQLKVKDTGAGISEAALPYIFDRFYQEDNAASRRGEGTGVGLALVEELVKLMEGTIGVKSELGKGAEFVVLLPINQEETKCLAQEEQITLTKEQANFLPTPDLVLVENNALATTPVLNDLGKNTQPHLLIVEDNPDVILYIRSLLEPFYQIMTADNGAQGIDKALEHVPDLIISDVMMPVKDGFELVATLKQDERTSHIPMVLLTAKATQRDKLAGLKFGADAYLMKPFDKEELLVRLEKLLEMRRVMRRRYGTEPVGSADKNTPKTQEDLFLDKINGVLEKHYEDTDLSVTDVAKMLHLSHQQFYRKLKALTDHTPNRYLRAFRLQKARALLIADNNLNVSEVAYGVGFDSPNYFSRVFSEAFGVSPNEVKR</sequence>
<dbReference type="InterPro" id="IPR011006">
    <property type="entry name" value="CheY-like_superfamily"/>
</dbReference>
<evidence type="ECO:0000259" key="11">
    <source>
        <dbReference type="PROSITE" id="PS50110"/>
    </source>
</evidence>
<dbReference type="SMART" id="SM00448">
    <property type="entry name" value="REC"/>
    <property type="match status" value="1"/>
</dbReference>
<dbReference type="PRINTS" id="PR00344">
    <property type="entry name" value="BCTRLSENSOR"/>
</dbReference>
<dbReference type="CDD" id="cd00082">
    <property type="entry name" value="HisKA"/>
    <property type="match status" value="1"/>
</dbReference>
<reference evidence="12 13" key="1">
    <citation type="submission" date="2020-03" db="EMBL/GenBank/DDBJ databases">
        <title>Genomic Encyclopedia of Type Strains, Phase IV (KMG-IV): sequencing the most valuable type-strain genomes for metagenomic binning, comparative biology and taxonomic classification.</title>
        <authorList>
            <person name="Goeker M."/>
        </authorList>
    </citation>
    <scope>NUCLEOTIDE SEQUENCE [LARGE SCALE GENOMIC DNA]</scope>
    <source>
        <strain evidence="12 13">DSM 105096</strain>
    </source>
</reference>
<keyword evidence="8" id="KW-0812">Transmembrane</keyword>
<evidence type="ECO:0000259" key="9">
    <source>
        <dbReference type="PROSITE" id="PS01124"/>
    </source>
</evidence>
<dbReference type="SMART" id="SM00342">
    <property type="entry name" value="HTH_ARAC"/>
    <property type="match status" value="1"/>
</dbReference>
<evidence type="ECO:0000256" key="4">
    <source>
        <dbReference type="ARBA" id="ARBA00023015"/>
    </source>
</evidence>
<feature type="modified residue" description="4-aspartylphosphate" evidence="7">
    <location>
        <position position="988"/>
    </location>
</feature>
<dbReference type="CDD" id="cd16922">
    <property type="entry name" value="HATPase_EvgS-ArcB-TorS-like"/>
    <property type="match status" value="1"/>
</dbReference>
<dbReference type="Pfam" id="PF12833">
    <property type="entry name" value="HTH_18"/>
    <property type="match status" value="1"/>
</dbReference>
<evidence type="ECO:0000256" key="5">
    <source>
        <dbReference type="ARBA" id="ARBA00023125"/>
    </source>
</evidence>
<feature type="transmembrane region" description="Helical" evidence="8">
    <location>
        <begin position="474"/>
        <end position="494"/>
    </location>
</feature>
<dbReference type="InterPro" id="IPR003661">
    <property type="entry name" value="HisK_dim/P_dom"/>
</dbReference>
<dbReference type="InterPro" id="IPR018060">
    <property type="entry name" value="HTH_AraC"/>
</dbReference>
<dbReference type="InterPro" id="IPR011623">
    <property type="entry name" value="7TMR_DISM_rcpt_extracell_dom1"/>
</dbReference>
<dbReference type="SUPFAM" id="SSF46689">
    <property type="entry name" value="Homeodomain-like"/>
    <property type="match status" value="1"/>
</dbReference>
<evidence type="ECO:0000256" key="3">
    <source>
        <dbReference type="ARBA" id="ARBA00022553"/>
    </source>
</evidence>
<dbReference type="Gene3D" id="2.60.40.2380">
    <property type="match status" value="2"/>
</dbReference>
<dbReference type="PROSITE" id="PS50110">
    <property type="entry name" value="RESPONSE_REGULATORY"/>
    <property type="match status" value="1"/>
</dbReference>
<dbReference type="PANTHER" id="PTHR43547:SF2">
    <property type="entry name" value="HYBRID SIGNAL TRANSDUCTION HISTIDINE KINASE C"/>
    <property type="match status" value="1"/>
</dbReference>
<organism evidence="12 13">
    <name type="scientific">Neolewinella antarctica</name>
    <dbReference type="NCBI Taxonomy" id="442734"/>
    <lineage>
        <taxon>Bacteria</taxon>
        <taxon>Pseudomonadati</taxon>
        <taxon>Bacteroidota</taxon>
        <taxon>Saprospiria</taxon>
        <taxon>Saprospirales</taxon>
        <taxon>Lewinellaceae</taxon>
        <taxon>Neolewinella</taxon>
    </lineage>
</organism>
<evidence type="ECO:0000256" key="8">
    <source>
        <dbReference type="SAM" id="Phobius"/>
    </source>
</evidence>
<dbReference type="InterPro" id="IPR003594">
    <property type="entry name" value="HATPase_dom"/>
</dbReference>
<keyword evidence="5" id="KW-0238">DNA-binding</keyword>
<evidence type="ECO:0000256" key="6">
    <source>
        <dbReference type="ARBA" id="ARBA00023163"/>
    </source>
</evidence>
<dbReference type="Proteomes" id="UP000770785">
    <property type="component" value="Unassembled WGS sequence"/>
</dbReference>
<gene>
    <name evidence="12" type="ORF">GGR27_003558</name>
</gene>
<keyword evidence="3 7" id="KW-0597">Phosphoprotein</keyword>
<dbReference type="SMART" id="SM00387">
    <property type="entry name" value="HATPase_c"/>
    <property type="match status" value="1"/>
</dbReference>
<evidence type="ECO:0000256" key="1">
    <source>
        <dbReference type="ARBA" id="ARBA00000085"/>
    </source>
</evidence>
<dbReference type="Gene3D" id="1.10.10.60">
    <property type="entry name" value="Homeodomain-like"/>
    <property type="match status" value="2"/>
</dbReference>
<name>A0ABX0XGJ8_9BACT</name>
<feature type="transmembrane region" description="Helical" evidence="8">
    <location>
        <begin position="412"/>
        <end position="431"/>
    </location>
</feature>
<dbReference type="InterPro" id="IPR036890">
    <property type="entry name" value="HATPase_C_sf"/>
</dbReference>
<keyword evidence="4" id="KW-0805">Transcription regulation</keyword>
<dbReference type="Pfam" id="PF00512">
    <property type="entry name" value="HisKA"/>
    <property type="match status" value="1"/>
</dbReference>
<dbReference type="PROSITE" id="PS00041">
    <property type="entry name" value="HTH_ARAC_FAMILY_1"/>
    <property type="match status" value="1"/>
</dbReference>
<dbReference type="PANTHER" id="PTHR43547">
    <property type="entry name" value="TWO-COMPONENT HISTIDINE KINASE"/>
    <property type="match status" value="1"/>
</dbReference>
<dbReference type="Gene3D" id="1.10.287.130">
    <property type="match status" value="1"/>
</dbReference>
<evidence type="ECO:0000259" key="10">
    <source>
        <dbReference type="PROSITE" id="PS50109"/>
    </source>
</evidence>
<dbReference type="SUPFAM" id="SSF52172">
    <property type="entry name" value="CheY-like"/>
    <property type="match status" value="1"/>
</dbReference>
<accession>A0ABX0XGJ8</accession>
<dbReference type="SMART" id="SM00388">
    <property type="entry name" value="HisKA"/>
    <property type="match status" value="1"/>
</dbReference>
<dbReference type="EMBL" id="JAATJH010000008">
    <property type="protein sequence ID" value="NJC28039.1"/>
    <property type="molecule type" value="Genomic_DNA"/>
</dbReference>
<evidence type="ECO:0000313" key="13">
    <source>
        <dbReference type="Proteomes" id="UP000770785"/>
    </source>
</evidence>
<dbReference type="SUPFAM" id="SSF55874">
    <property type="entry name" value="ATPase domain of HSP90 chaperone/DNA topoisomerase II/histidine kinase"/>
    <property type="match status" value="1"/>
</dbReference>
<feature type="domain" description="HTH araC/xylS-type" evidence="9">
    <location>
        <begin position="1087"/>
        <end position="1186"/>
    </location>
</feature>
<dbReference type="Pfam" id="PF07696">
    <property type="entry name" value="7TMR-DISMED2"/>
    <property type="match status" value="2"/>
</dbReference>
<dbReference type="PROSITE" id="PS50109">
    <property type="entry name" value="HIS_KIN"/>
    <property type="match status" value="1"/>
</dbReference>
<feature type="transmembrane region" description="Helical" evidence="8">
    <location>
        <begin position="562"/>
        <end position="581"/>
    </location>
</feature>
<dbReference type="InterPro" id="IPR036097">
    <property type="entry name" value="HisK_dim/P_sf"/>
</dbReference>
<dbReference type="Pfam" id="PF00072">
    <property type="entry name" value="Response_reg"/>
    <property type="match status" value="1"/>
</dbReference>
<dbReference type="Gene3D" id="3.40.50.2300">
    <property type="match status" value="1"/>
</dbReference>
<dbReference type="RefSeq" id="WP_168039708.1">
    <property type="nucleotide sequence ID" value="NZ_JAATJH010000008.1"/>
</dbReference>
<dbReference type="InterPro" id="IPR018062">
    <property type="entry name" value="HTH_AraC-typ_CS"/>
</dbReference>
<evidence type="ECO:0000256" key="2">
    <source>
        <dbReference type="ARBA" id="ARBA00012438"/>
    </source>
</evidence>
<proteinExistence type="predicted"/>
<protein>
    <recommendedName>
        <fullName evidence="2">histidine kinase</fullName>
        <ecNumber evidence="2">2.7.13.3</ecNumber>
    </recommendedName>
</protein>
<evidence type="ECO:0000256" key="7">
    <source>
        <dbReference type="PROSITE-ProRule" id="PRU00169"/>
    </source>
</evidence>
<dbReference type="InterPro" id="IPR011622">
    <property type="entry name" value="7TMR_DISM_rcpt_extracell_dom2"/>
</dbReference>
<keyword evidence="6" id="KW-0804">Transcription</keyword>
<feature type="transmembrane region" description="Helical" evidence="8">
    <location>
        <begin position="506"/>
        <end position="526"/>
    </location>
</feature>
<dbReference type="InterPro" id="IPR004358">
    <property type="entry name" value="Sig_transdc_His_kin-like_C"/>
</dbReference>
<keyword evidence="8" id="KW-0472">Membrane</keyword>
<keyword evidence="13" id="KW-1185">Reference proteome</keyword>
<feature type="transmembrane region" description="Helical" evidence="8">
    <location>
        <begin position="532"/>
        <end position="550"/>
    </location>
</feature>
<dbReference type="InterPro" id="IPR005467">
    <property type="entry name" value="His_kinase_dom"/>
</dbReference>
<dbReference type="Gene3D" id="3.30.565.10">
    <property type="entry name" value="Histidine kinase-like ATPase, C-terminal domain"/>
    <property type="match status" value="1"/>
</dbReference>
<keyword evidence="8" id="KW-1133">Transmembrane helix</keyword>
<dbReference type="PROSITE" id="PS01124">
    <property type="entry name" value="HTH_ARAC_FAMILY_2"/>
    <property type="match status" value="1"/>
</dbReference>
<dbReference type="InterPro" id="IPR001789">
    <property type="entry name" value="Sig_transdc_resp-reg_receiver"/>
</dbReference>
<dbReference type="Pfam" id="PF02518">
    <property type="entry name" value="HATPase_c"/>
    <property type="match status" value="1"/>
</dbReference>
<feature type="domain" description="Histidine kinase" evidence="10">
    <location>
        <begin position="665"/>
        <end position="889"/>
    </location>
</feature>
<comment type="catalytic activity">
    <reaction evidence="1">
        <text>ATP + protein L-histidine = ADP + protein N-phospho-L-histidine.</text>
        <dbReference type="EC" id="2.7.13.3"/>
    </reaction>
</comment>
<evidence type="ECO:0000313" key="12">
    <source>
        <dbReference type="EMBL" id="NJC28039.1"/>
    </source>
</evidence>
<dbReference type="SUPFAM" id="SSF47384">
    <property type="entry name" value="Homodimeric domain of signal transducing histidine kinase"/>
    <property type="match status" value="1"/>
</dbReference>
<comment type="caution">
    <text evidence="12">The sequence shown here is derived from an EMBL/GenBank/DDBJ whole genome shotgun (WGS) entry which is preliminary data.</text>
</comment>
<dbReference type="InterPro" id="IPR009057">
    <property type="entry name" value="Homeodomain-like_sf"/>
</dbReference>
<dbReference type="EC" id="2.7.13.3" evidence="2"/>